<keyword evidence="3" id="KW-0238">DNA-binding</keyword>
<dbReference type="SUPFAM" id="SSF46955">
    <property type="entry name" value="Putative DNA-binding domain"/>
    <property type="match status" value="1"/>
</dbReference>
<dbReference type="PANTHER" id="PTHR30204">
    <property type="entry name" value="REDOX-CYCLING DRUG-SENSING TRANSCRIPTIONAL ACTIVATOR SOXR"/>
    <property type="match status" value="1"/>
</dbReference>
<dbReference type="RefSeq" id="WP_295325848.1">
    <property type="nucleotide sequence ID" value="NZ_LT598653.1"/>
</dbReference>
<dbReference type="Pfam" id="PF00376">
    <property type="entry name" value="MerR"/>
    <property type="match status" value="1"/>
</dbReference>
<evidence type="ECO:0000313" key="6">
    <source>
        <dbReference type="EMBL" id="SBV32669.1"/>
    </source>
</evidence>
<dbReference type="KEGG" id="sphu:SPPYR_1549"/>
<evidence type="ECO:0000259" key="5">
    <source>
        <dbReference type="PROSITE" id="PS50937"/>
    </source>
</evidence>
<dbReference type="GO" id="GO:0003677">
    <property type="term" value="F:DNA binding"/>
    <property type="evidence" value="ECO:0007669"/>
    <property type="project" value="UniProtKB-KW"/>
</dbReference>
<keyword evidence="2" id="KW-0805">Transcription regulation</keyword>
<dbReference type="AlphaFoldDB" id="A0A1Y5PRP9"/>
<reference evidence="6" key="1">
    <citation type="submission" date="2016-03" db="EMBL/GenBank/DDBJ databases">
        <authorList>
            <person name="Ploux O."/>
        </authorList>
    </citation>
    <scope>NUCLEOTIDE SEQUENCE</scope>
    <source>
        <strain evidence="6">UC10</strain>
    </source>
</reference>
<dbReference type="EMBL" id="LT598653">
    <property type="protein sequence ID" value="SBV32669.1"/>
    <property type="molecule type" value="Genomic_DNA"/>
</dbReference>
<dbReference type="InterPro" id="IPR015358">
    <property type="entry name" value="Tscrpt_reg_MerR_DNA-bd"/>
</dbReference>
<protein>
    <submittedName>
        <fullName evidence="6">Transcriptional regulator, MerR family</fullName>
    </submittedName>
</protein>
<dbReference type="SMART" id="SM00422">
    <property type="entry name" value="HTH_MERR"/>
    <property type="match status" value="1"/>
</dbReference>
<keyword evidence="4" id="KW-0804">Transcription</keyword>
<dbReference type="InterPro" id="IPR047057">
    <property type="entry name" value="MerR_fam"/>
</dbReference>
<evidence type="ECO:0000256" key="4">
    <source>
        <dbReference type="ARBA" id="ARBA00023163"/>
    </source>
</evidence>
<gene>
    <name evidence="6" type="ORF">SPPYR_1549</name>
</gene>
<dbReference type="InterPro" id="IPR000551">
    <property type="entry name" value="MerR-type_HTH_dom"/>
</dbReference>
<keyword evidence="1" id="KW-0678">Repressor</keyword>
<dbReference type="PRINTS" id="PR00040">
    <property type="entry name" value="HTHMERR"/>
</dbReference>
<proteinExistence type="predicted"/>
<dbReference type="InterPro" id="IPR009061">
    <property type="entry name" value="DNA-bd_dom_put_sf"/>
</dbReference>
<dbReference type="Gene3D" id="1.10.1660.10">
    <property type="match status" value="1"/>
</dbReference>
<evidence type="ECO:0000256" key="3">
    <source>
        <dbReference type="ARBA" id="ARBA00023125"/>
    </source>
</evidence>
<organism evidence="6">
    <name type="scientific">uncultured Sphingopyxis sp</name>
    <dbReference type="NCBI Taxonomy" id="310581"/>
    <lineage>
        <taxon>Bacteria</taxon>
        <taxon>Pseudomonadati</taxon>
        <taxon>Pseudomonadota</taxon>
        <taxon>Alphaproteobacteria</taxon>
        <taxon>Sphingomonadales</taxon>
        <taxon>Sphingomonadaceae</taxon>
        <taxon>Sphingopyxis</taxon>
        <taxon>environmental samples</taxon>
    </lineage>
</organism>
<dbReference type="GO" id="GO:0003700">
    <property type="term" value="F:DNA-binding transcription factor activity"/>
    <property type="evidence" value="ECO:0007669"/>
    <property type="project" value="InterPro"/>
</dbReference>
<feature type="domain" description="HTH merR-type" evidence="5">
    <location>
        <begin position="1"/>
        <end position="76"/>
    </location>
</feature>
<dbReference type="Pfam" id="PF09278">
    <property type="entry name" value="MerR-DNA-bind"/>
    <property type="match status" value="1"/>
</dbReference>
<dbReference type="PROSITE" id="PS50937">
    <property type="entry name" value="HTH_MERR_2"/>
    <property type="match status" value="1"/>
</dbReference>
<sequence length="138" mass="14994">MQLTIGKLAAAGDVGVETVRYYQRRGLLETPARSGGDGWGGGIRRYGEDDLRRLKFIRAAQGAGFTLDEIGELLALEASDDRVRVRTLARQRIDVLDEKIAQMTATRAALARLADQCAASDKGPCPILAAFEPQPLPR</sequence>
<name>A0A1Y5PRP9_9SPHN</name>
<dbReference type="PANTHER" id="PTHR30204:SF69">
    <property type="entry name" value="MERR-FAMILY TRANSCRIPTIONAL REGULATOR"/>
    <property type="match status" value="1"/>
</dbReference>
<accession>A0A1Y5PRP9</accession>
<evidence type="ECO:0000256" key="1">
    <source>
        <dbReference type="ARBA" id="ARBA00022491"/>
    </source>
</evidence>
<evidence type="ECO:0000256" key="2">
    <source>
        <dbReference type="ARBA" id="ARBA00023015"/>
    </source>
</evidence>